<sequence length="154" mass="17063">MISINASDAAIFEYLNATPVQIYTPQIEPGLSPNPIITCRTQPLPNFGLDPTLSNINVKVVDFGEALPINGIPIGDVCQPECLRAPDVVLGYPWSSPIDIWSLGCVVFELMTGRNLFEAEHDESHLRCMVELLGHFPPAFLEQCIHRAEFIDDE</sequence>
<feature type="domain" description="Protein kinase" evidence="6">
    <location>
        <begin position="1"/>
        <end position="154"/>
    </location>
</feature>
<keyword evidence="1" id="KW-0723">Serine/threonine-protein kinase</keyword>
<evidence type="ECO:0000256" key="4">
    <source>
        <dbReference type="ARBA" id="ARBA00022777"/>
    </source>
</evidence>
<evidence type="ECO:0000256" key="2">
    <source>
        <dbReference type="ARBA" id="ARBA00022679"/>
    </source>
</evidence>
<keyword evidence="5" id="KW-0067">ATP-binding</keyword>
<organism evidence="7 8">
    <name type="scientific">Sphagnurus paluster</name>
    <dbReference type="NCBI Taxonomy" id="117069"/>
    <lineage>
        <taxon>Eukaryota</taxon>
        <taxon>Fungi</taxon>
        <taxon>Dikarya</taxon>
        <taxon>Basidiomycota</taxon>
        <taxon>Agaricomycotina</taxon>
        <taxon>Agaricomycetes</taxon>
        <taxon>Agaricomycetidae</taxon>
        <taxon>Agaricales</taxon>
        <taxon>Tricholomatineae</taxon>
        <taxon>Lyophyllaceae</taxon>
        <taxon>Sphagnurus</taxon>
    </lineage>
</organism>
<proteinExistence type="predicted"/>
<comment type="caution">
    <text evidence="7">The sequence shown here is derived from an EMBL/GenBank/DDBJ whole genome shotgun (WGS) entry which is preliminary data.</text>
</comment>
<accession>A0A9P7KEG8</accession>
<dbReference type="InterPro" id="IPR000719">
    <property type="entry name" value="Prot_kinase_dom"/>
</dbReference>
<dbReference type="Pfam" id="PF00069">
    <property type="entry name" value="Pkinase"/>
    <property type="match status" value="1"/>
</dbReference>
<dbReference type="OrthoDB" id="5979581at2759"/>
<dbReference type="GO" id="GO:0005524">
    <property type="term" value="F:ATP binding"/>
    <property type="evidence" value="ECO:0007669"/>
    <property type="project" value="UniProtKB-KW"/>
</dbReference>
<reference evidence="7" key="2">
    <citation type="submission" date="2021-10" db="EMBL/GenBank/DDBJ databases">
        <title>Phylogenomics reveals ancestral predisposition of the termite-cultivated fungus Termitomyces towards a domesticated lifestyle.</title>
        <authorList>
            <person name="Auxier B."/>
            <person name="Grum-Grzhimaylo A."/>
            <person name="Cardenas M.E."/>
            <person name="Lodge J.D."/>
            <person name="Laessoe T."/>
            <person name="Pedersen O."/>
            <person name="Smith M.E."/>
            <person name="Kuyper T.W."/>
            <person name="Franco-Molano E.A."/>
            <person name="Baroni T.J."/>
            <person name="Aanen D.K."/>
        </authorList>
    </citation>
    <scope>NUCLEOTIDE SEQUENCE</scope>
    <source>
        <strain evidence="7">D49</strain>
    </source>
</reference>
<evidence type="ECO:0000256" key="3">
    <source>
        <dbReference type="ARBA" id="ARBA00022741"/>
    </source>
</evidence>
<evidence type="ECO:0000313" key="8">
    <source>
        <dbReference type="Proteomes" id="UP000717328"/>
    </source>
</evidence>
<evidence type="ECO:0000259" key="6">
    <source>
        <dbReference type="PROSITE" id="PS50011"/>
    </source>
</evidence>
<dbReference type="Gene3D" id="1.10.510.10">
    <property type="entry name" value="Transferase(Phosphotransferase) domain 1"/>
    <property type="match status" value="1"/>
</dbReference>
<keyword evidence="4" id="KW-0418">Kinase</keyword>
<dbReference type="Proteomes" id="UP000717328">
    <property type="component" value="Unassembled WGS sequence"/>
</dbReference>
<dbReference type="PANTHER" id="PTHR45646">
    <property type="entry name" value="SERINE/THREONINE-PROTEIN KINASE DOA-RELATED"/>
    <property type="match status" value="1"/>
</dbReference>
<dbReference type="SUPFAM" id="SSF56112">
    <property type="entry name" value="Protein kinase-like (PK-like)"/>
    <property type="match status" value="1"/>
</dbReference>
<dbReference type="InterPro" id="IPR011009">
    <property type="entry name" value="Kinase-like_dom_sf"/>
</dbReference>
<protein>
    <recommendedName>
        <fullName evidence="6">Protein kinase domain-containing protein</fullName>
    </recommendedName>
</protein>
<dbReference type="PROSITE" id="PS50011">
    <property type="entry name" value="PROTEIN_KINASE_DOM"/>
    <property type="match status" value="1"/>
</dbReference>
<keyword evidence="3" id="KW-0547">Nucleotide-binding</keyword>
<name>A0A9P7KEG8_9AGAR</name>
<dbReference type="GO" id="GO:0004674">
    <property type="term" value="F:protein serine/threonine kinase activity"/>
    <property type="evidence" value="ECO:0007669"/>
    <property type="project" value="UniProtKB-KW"/>
</dbReference>
<gene>
    <name evidence="7" type="ORF">H0H81_006020</name>
</gene>
<dbReference type="AlphaFoldDB" id="A0A9P7KEG8"/>
<evidence type="ECO:0000256" key="5">
    <source>
        <dbReference type="ARBA" id="ARBA00022840"/>
    </source>
</evidence>
<keyword evidence="8" id="KW-1185">Reference proteome</keyword>
<dbReference type="InterPro" id="IPR051175">
    <property type="entry name" value="CLK_kinases"/>
</dbReference>
<evidence type="ECO:0000256" key="1">
    <source>
        <dbReference type="ARBA" id="ARBA00022527"/>
    </source>
</evidence>
<keyword evidence="2" id="KW-0808">Transferase</keyword>
<feature type="non-terminal residue" evidence="7">
    <location>
        <position position="154"/>
    </location>
</feature>
<reference evidence="7" key="1">
    <citation type="submission" date="2021-02" db="EMBL/GenBank/DDBJ databases">
        <authorList>
            <person name="Nieuwenhuis M."/>
            <person name="Van De Peppel L.J.J."/>
        </authorList>
    </citation>
    <scope>NUCLEOTIDE SEQUENCE</scope>
    <source>
        <strain evidence="7">D49</strain>
    </source>
</reference>
<dbReference type="EMBL" id="JABCKI010001532">
    <property type="protein sequence ID" value="KAG5649136.1"/>
    <property type="molecule type" value="Genomic_DNA"/>
</dbReference>
<evidence type="ECO:0000313" key="7">
    <source>
        <dbReference type="EMBL" id="KAG5649136.1"/>
    </source>
</evidence>